<evidence type="ECO:0000256" key="1">
    <source>
        <dbReference type="SAM" id="SignalP"/>
    </source>
</evidence>
<keyword evidence="3" id="KW-1185">Reference proteome</keyword>
<dbReference type="Gene3D" id="3.40.50.150">
    <property type="entry name" value="Vaccinia Virus protein VP39"/>
    <property type="match status" value="1"/>
</dbReference>
<dbReference type="PANTHER" id="PTHR12303:SF13">
    <property type="match status" value="1"/>
</dbReference>
<dbReference type="SMART" id="SM01296">
    <property type="entry name" value="N2227"/>
    <property type="match status" value="1"/>
</dbReference>
<protein>
    <submittedName>
        <fullName evidence="2">Carnosine N-methyltransferase</fullName>
    </submittedName>
</protein>
<keyword evidence="1" id="KW-0732">Signal</keyword>
<dbReference type="SUPFAM" id="SSF53335">
    <property type="entry name" value="S-adenosyl-L-methionine-dependent methyltransferases"/>
    <property type="match status" value="1"/>
</dbReference>
<dbReference type="AlphaFoldDB" id="A0AAV9HAE6"/>
<feature type="chain" id="PRO_5043698534" evidence="1">
    <location>
        <begin position="25"/>
        <end position="461"/>
    </location>
</feature>
<dbReference type="PANTHER" id="PTHR12303">
    <property type="entry name" value="CARNOSINE N-METHYLTRANSFERASE"/>
    <property type="match status" value="1"/>
</dbReference>
<reference evidence="2" key="1">
    <citation type="journal article" date="2023" name="Mol. Phylogenet. Evol.">
        <title>Genome-scale phylogeny and comparative genomics of the fungal order Sordariales.</title>
        <authorList>
            <person name="Hensen N."/>
            <person name="Bonometti L."/>
            <person name="Westerberg I."/>
            <person name="Brannstrom I.O."/>
            <person name="Guillou S."/>
            <person name="Cros-Aarteil S."/>
            <person name="Calhoun S."/>
            <person name="Haridas S."/>
            <person name="Kuo A."/>
            <person name="Mondo S."/>
            <person name="Pangilinan J."/>
            <person name="Riley R."/>
            <person name="LaButti K."/>
            <person name="Andreopoulos B."/>
            <person name="Lipzen A."/>
            <person name="Chen C."/>
            <person name="Yan M."/>
            <person name="Daum C."/>
            <person name="Ng V."/>
            <person name="Clum A."/>
            <person name="Steindorff A."/>
            <person name="Ohm R.A."/>
            <person name="Martin F."/>
            <person name="Silar P."/>
            <person name="Natvig D.O."/>
            <person name="Lalanne C."/>
            <person name="Gautier V."/>
            <person name="Ament-Velasquez S.L."/>
            <person name="Kruys A."/>
            <person name="Hutchinson M.I."/>
            <person name="Powell A.J."/>
            <person name="Barry K."/>
            <person name="Miller A.N."/>
            <person name="Grigoriev I.V."/>
            <person name="Debuchy R."/>
            <person name="Gladieux P."/>
            <person name="Hiltunen Thoren M."/>
            <person name="Johannesson H."/>
        </authorList>
    </citation>
    <scope>NUCLEOTIDE SEQUENCE</scope>
    <source>
        <strain evidence="2">PSN324</strain>
    </source>
</reference>
<reference evidence="2" key="2">
    <citation type="submission" date="2023-06" db="EMBL/GenBank/DDBJ databases">
        <authorList>
            <consortium name="Lawrence Berkeley National Laboratory"/>
            <person name="Mondo S.J."/>
            <person name="Hensen N."/>
            <person name="Bonometti L."/>
            <person name="Westerberg I."/>
            <person name="Brannstrom I.O."/>
            <person name="Guillou S."/>
            <person name="Cros-Aarteil S."/>
            <person name="Calhoun S."/>
            <person name="Haridas S."/>
            <person name="Kuo A."/>
            <person name="Pangilinan J."/>
            <person name="Riley R."/>
            <person name="Labutti K."/>
            <person name="Andreopoulos B."/>
            <person name="Lipzen A."/>
            <person name="Chen C."/>
            <person name="Yanf M."/>
            <person name="Daum C."/>
            <person name="Ng V."/>
            <person name="Clum A."/>
            <person name="Steindorff A."/>
            <person name="Ohm R."/>
            <person name="Martin F."/>
            <person name="Silar P."/>
            <person name="Natvig D."/>
            <person name="Lalanne C."/>
            <person name="Gautier V."/>
            <person name="Ament-Velasquez S.L."/>
            <person name="Kruys A."/>
            <person name="Hutchinson M.I."/>
            <person name="Powell A.J."/>
            <person name="Barry K."/>
            <person name="Miller A.N."/>
            <person name="Grigoriev I.V."/>
            <person name="Debuchy R."/>
            <person name="Gladieux P."/>
            <person name="Thoren M.H."/>
            <person name="Johannesson H."/>
        </authorList>
    </citation>
    <scope>NUCLEOTIDE SEQUENCE</scope>
    <source>
        <strain evidence="2">PSN324</strain>
    </source>
</reference>
<dbReference type="InterPro" id="IPR012901">
    <property type="entry name" value="CARME"/>
</dbReference>
<gene>
    <name evidence="2" type="ORF">QBC42DRAFT_280021</name>
</gene>
<evidence type="ECO:0000313" key="2">
    <source>
        <dbReference type="EMBL" id="KAK4457020.1"/>
    </source>
</evidence>
<dbReference type="InterPro" id="IPR029063">
    <property type="entry name" value="SAM-dependent_MTases_sf"/>
</dbReference>
<dbReference type="Proteomes" id="UP001321749">
    <property type="component" value="Unassembled WGS sequence"/>
</dbReference>
<dbReference type="GO" id="GO:0008757">
    <property type="term" value="F:S-adenosylmethionine-dependent methyltransferase activity"/>
    <property type="evidence" value="ECO:0007669"/>
    <property type="project" value="InterPro"/>
</dbReference>
<dbReference type="Pfam" id="PF07942">
    <property type="entry name" value="CARME"/>
    <property type="match status" value="1"/>
</dbReference>
<name>A0AAV9HAE6_9PEZI</name>
<accession>A0AAV9HAE6</accession>
<evidence type="ECO:0000313" key="3">
    <source>
        <dbReference type="Proteomes" id="UP001321749"/>
    </source>
</evidence>
<sequence length="461" mass="51777">MMWNLRRLWVLAVTPAWLVAQAISVDNHPSLQSNAEEYSTIFQVHQTILTVSENASLPAGPDQTERHLNEVERLLQRMSRKHGRWNEHHPRYRLLEALRGFSSYAQLQQAELDRLEKLYGHASKQQRALLEREIGYGKRFTRVRELIAKNQELCDAVVRNALEFYQVDQGELDSHVEQMKKAGRSADRVSVSQALKHLVRDWSAEGANERDAAFPCISRALSEISAGRSGNDKPLRVVLPGAGLGRLGHEVYQLPGFEVTNNEWSMYQNVVYRFLENVTTLLNPDSSSGSAQDRGVHYPFIDSWSHHKTALDMLRPVSFPDVPPPSPPGTAVVLVEGDFTTAFADSTAGFDVVVTHFFIDTARNIMTYLDTIFRILKPGGYWINFGPLLYGSAPFVQLSLEDIVAVAEAMGFEFQEAPESCGAASLPGKKVRGVEAVYGFNSRALTKNAYDAQFWVARRKL</sequence>
<feature type="signal peptide" evidence="1">
    <location>
        <begin position="1"/>
        <end position="24"/>
    </location>
</feature>
<dbReference type="EMBL" id="MU865142">
    <property type="protein sequence ID" value="KAK4457020.1"/>
    <property type="molecule type" value="Genomic_DNA"/>
</dbReference>
<comment type="caution">
    <text evidence="2">The sequence shown here is derived from an EMBL/GenBank/DDBJ whole genome shotgun (WGS) entry which is preliminary data.</text>
</comment>
<proteinExistence type="predicted"/>
<organism evidence="2 3">
    <name type="scientific">Cladorrhinum samala</name>
    <dbReference type="NCBI Taxonomy" id="585594"/>
    <lineage>
        <taxon>Eukaryota</taxon>
        <taxon>Fungi</taxon>
        <taxon>Dikarya</taxon>
        <taxon>Ascomycota</taxon>
        <taxon>Pezizomycotina</taxon>
        <taxon>Sordariomycetes</taxon>
        <taxon>Sordariomycetidae</taxon>
        <taxon>Sordariales</taxon>
        <taxon>Podosporaceae</taxon>
        <taxon>Cladorrhinum</taxon>
    </lineage>
</organism>